<dbReference type="AlphaFoldDB" id="A0A267HQZ4"/>
<keyword evidence="2" id="KW-1185">Reference proteome</keyword>
<gene>
    <name evidence="1" type="ORF">AKL21_05740</name>
</gene>
<dbReference type="Proteomes" id="UP000216797">
    <property type="component" value="Unassembled WGS sequence"/>
</dbReference>
<evidence type="ECO:0000313" key="2">
    <source>
        <dbReference type="Proteomes" id="UP000216797"/>
    </source>
</evidence>
<name>A0A267HQZ4_9ENTE</name>
<proteinExistence type="predicted"/>
<dbReference type="RefSeq" id="WP_095006398.1">
    <property type="nucleotide sequence ID" value="NZ_LHUG01000005.1"/>
</dbReference>
<dbReference type="EMBL" id="LHUG01000005">
    <property type="protein sequence ID" value="PAB00756.1"/>
    <property type="molecule type" value="Genomic_DNA"/>
</dbReference>
<evidence type="ECO:0000313" key="1">
    <source>
        <dbReference type="EMBL" id="PAB00756.1"/>
    </source>
</evidence>
<organism evidence="1 2">
    <name type="scientific">Enterococcus canintestini</name>
    <dbReference type="NCBI Taxonomy" id="317010"/>
    <lineage>
        <taxon>Bacteria</taxon>
        <taxon>Bacillati</taxon>
        <taxon>Bacillota</taxon>
        <taxon>Bacilli</taxon>
        <taxon>Lactobacillales</taxon>
        <taxon>Enterococcaceae</taxon>
        <taxon>Enterococcus</taxon>
    </lineage>
</organism>
<sequence length="385" mass="44216">MNHLMKKQFVPSNNGNFANYKDVQQLLKLESDQGEFGQSIKDTVDWIPEGQKCNIKGSKELLNLYEAIDAEKMDFVLPLSEIEFVGFYHDNEIILNLDGLQARGEYSFTSSFLDSLFSLKKFALFCLQNGEKDMLNENIHKLMISQQNERRQYRVIMNGEDLLLRGLTTTAYKNYDNNIALYLALQSLHKYSEDNKVNIFVESGYIADSELAITFIQKEVIKIDRDTFVEIGIKLTNNEITEGKLSLEFIYRVFDSDNNSFKAIGDTVVGIIHTYQVPTIQGKLKGLANLSIYAQETIEHIQSIKNRKNLDRDQLALIFSRLSRAKSNEISKQSKERIESLYQQEVVNNTYSLVELFGKIDALGTSIDEKTFIHLVFNDLIKYSL</sequence>
<reference evidence="1 2" key="1">
    <citation type="submission" date="2015-08" db="EMBL/GenBank/DDBJ databases">
        <title>Enterococcus genome sequence.</title>
        <authorList>
            <person name="Acedo J.Z."/>
            <person name="Vederas J.C."/>
        </authorList>
    </citation>
    <scope>NUCLEOTIDE SEQUENCE [LARGE SCALE GENOMIC DNA]</scope>
    <source>
        <strain evidence="1 2">49</strain>
    </source>
</reference>
<protein>
    <submittedName>
        <fullName evidence="1">Uncharacterized protein</fullName>
    </submittedName>
</protein>
<accession>A0A267HQZ4</accession>
<comment type="caution">
    <text evidence="1">The sequence shown here is derived from an EMBL/GenBank/DDBJ whole genome shotgun (WGS) entry which is preliminary data.</text>
</comment>